<dbReference type="InterPro" id="IPR024478">
    <property type="entry name" value="HlyB_4HB_MCP"/>
</dbReference>
<keyword evidence="4" id="KW-0812">Transmembrane</keyword>
<dbReference type="SMART" id="SM00304">
    <property type="entry name" value="HAMP"/>
    <property type="match status" value="3"/>
</dbReference>
<dbReference type="PROSITE" id="PS50885">
    <property type="entry name" value="HAMP"/>
    <property type="match status" value="2"/>
</dbReference>
<organism evidence="7 8">
    <name type="scientific">Clostridium estertheticum</name>
    <dbReference type="NCBI Taxonomy" id="238834"/>
    <lineage>
        <taxon>Bacteria</taxon>
        <taxon>Bacillati</taxon>
        <taxon>Bacillota</taxon>
        <taxon>Clostridia</taxon>
        <taxon>Eubacteriales</taxon>
        <taxon>Clostridiaceae</taxon>
        <taxon>Clostridium</taxon>
    </lineage>
</organism>
<feature type="transmembrane region" description="Helical" evidence="4">
    <location>
        <begin position="189"/>
        <end position="216"/>
    </location>
</feature>
<dbReference type="SUPFAM" id="SSF158472">
    <property type="entry name" value="HAMP domain-like"/>
    <property type="match status" value="1"/>
</dbReference>
<feature type="transmembrane region" description="Helical" evidence="4">
    <location>
        <begin position="13"/>
        <end position="34"/>
    </location>
</feature>
<dbReference type="EMBL" id="JABEYB010000015">
    <property type="protein sequence ID" value="NNU77739.1"/>
    <property type="molecule type" value="Genomic_DNA"/>
</dbReference>
<dbReference type="GO" id="GO:0007165">
    <property type="term" value="P:signal transduction"/>
    <property type="evidence" value="ECO:0007669"/>
    <property type="project" value="UniProtKB-KW"/>
</dbReference>
<dbReference type="Gene3D" id="6.10.340.10">
    <property type="match status" value="1"/>
</dbReference>
<proteinExistence type="inferred from homology"/>
<accession>A0A7Y3SYK6</accession>
<keyword evidence="4" id="KW-1133">Transmembrane helix</keyword>
<comment type="similarity">
    <text evidence="2">Belongs to the methyl-accepting chemotaxis (MCP) protein family.</text>
</comment>
<dbReference type="PROSITE" id="PS50111">
    <property type="entry name" value="CHEMOTAXIS_TRANSDUC_2"/>
    <property type="match status" value="1"/>
</dbReference>
<feature type="domain" description="HAMP" evidence="6">
    <location>
        <begin position="434"/>
        <end position="486"/>
    </location>
</feature>
<evidence type="ECO:0000256" key="3">
    <source>
        <dbReference type="PROSITE-ProRule" id="PRU00284"/>
    </source>
</evidence>
<feature type="domain" description="HAMP" evidence="6">
    <location>
        <begin position="213"/>
        <end position="265"/>
    </location>
</feature>
<dbReference type="SMART" id="SM00283">
    <property type="entry name" value="MA"/>
    <property type="match status" value="1"/>
</dbReference>
<dbReference type="RefSeq" id="WP_171298365.1">
    <property type="nucleotide sequence ID" value="NZ_CP087098.1"/>
</dbReference>
<dbReference type="Pfam" id="PF00015">
    <property type="entry name" value="MCPsignal"/>
    <property type="match status" value="1"/>
</dbReference>
<dbReference type="GO" id="GO:0005886">
    <property type="term" value="C:plasma membrane"/>
    <property type="evidence" value="ECO:0007669"/>
    <property type="project" value="TreeGrafter"/>
</dbReference>
<dbReference type="GO" id="GO:0004888">
    <property type="term" value="F:transmembrane signaling receptor activity"/>
    <property type="evidence" value="ECO:0007669"/>
    <property type="project" value="TreeGrafter"/>
</dbReference>
<dbReference type="CDD" id="cd11386">
    <property type="entry name" value="MCP_signal"/>
    <property type="match status" value="1"/>
</dbReference>
<dbReference type="Proteomes" id="UP000531659">
    <property type="component" value="Unassembled WGS sequence"/>
</dbReference>
<dbReference type="InterPro" id="IPR003660">
    <property type="entry name" value="HAMP_dom"/>
</dbReference>
<dbReference type="InterPro" id="IPR004089">
    <property type="entry name" value="MCPsignal_dom"/>
</dbReference>
<dbReference type="SUPFAM" id="SSF58104">
    <property type="entry name" value="Methyl-accepting chemotaxis protein (MCP) signaling domain"/>
    <property type="match status" value="1"/>
</dbReference>
<evidence type="ECO:0000259" key="6">
    <source>
        <dbReference type="PROSITE" id="PS50885"/>
    </source>
</evidence>
<keyword evidence="1" id="KW-0145">Chemotaxis</keyword>
<dbReference type="Pfam" id="PF12729">
    <property type="entry name" value="4HB_MCP_1"/>
    <property type="match status" value="1"/>
</dbReference>
<evidence type="ECO:0000313" key="8">
    <source>
        <dbReference type="Proteomes" id="UP000531659"/>
    </source>
</evidence>
<dbReference type="GO" id="GO:0006935">
    <property type="term" value="P:chemotaxis"/>
    <property type="evidence" value="ECO:0007669"/>
    <property type="project" value="UniProtKB-KW"/>
</dbReference>
<sequence length="831" mass="89024">MKSYKNLKISSKLLIGFVIIALLSGVVGIVAIINTRGILSGGTKLYEENLIPLKPAAEIEIDFLKVRVNLRDMALSKTEKVKSENSNNIDNLYKDMQVNVQSYSKGASSPDEISNLNAMTGAIAKYDVLKDKVRNLINSNNIDGAMLLINGEGAVLTADLDKSITKAFQMNIDQAASLEKLNKTTGNKAILTITVVIILAIVLAIILGLIISGIIVKPIKKLVNYADRLSLGDVDVEIVSETKDEIGILMMAFKKMVENIKEQVNAVENIASGNLSVEFKAKSEKDVLGKNIVGMVKTIKELLSETNRLIKATQDGKLETRGNATLFNGGWGKLVVGINEMIDAFVRPINVTSDYVDKISKGNIPSKITDNYNGDFNIIKNNLNLCIDSINLLVSDSDNLVGAALDGKLSVRADASKHSGDYKKIIEGVNNTLDAVIEPVKEAAAVLTEMSNGNLKVYVKGDYKGDHADIKNALNDTIDSLSSYVTEISEVLDQMSNSNLELSINNEYKGDFAQIKDALNLIIQSFNDIFTEINNAADQVSAGSNQVSDGSQALSQGTTEQASSIEELTASITQVAAQTKQNAVSASQANELALNAKEGAILGNSHMKEMLKSMEDINASSSNISKIIKVIDDIAFQTNMLALNAAVEAARAGQHGKGFAVVAEEVRNLAARSTNAAKETADLIEGSIKKVEYGTKIANNTADSLNEIVKGVSNAATLVGEIAAASNEQATAIYQINKGIEQVSDVVQTNSATAEQSAAASEELSSQAIMLKNMVGEFNLKGGKKISHTQVPVISQKEIKQLKNKSLAQGEAAATKIKPKISLSNNDFGKY</sequence>
<dbReference type="Pfam" id="PF00672">
    <property type="entry name" value="HAMP"/>
    <property type="match status" value="1"/>
</dbReference>
<keyword evidence="4" id="KW-0472">Membrane</keyword>
<dbReference type="FunFam" id="1.10.287.950:FF:000001">
    <property type="entry name" value="Methyl-accepting chemotaxis sensory transducer"/>
    <property type="match status" value="1"/>
</dbReference>
<evidence type="ECO:0000256" key="1">
    <source>
        <dbReference type="ARBA" id="ARBA00022500"/>
    </source>
</evidence>
<comment type="caution">
    <text evidence="7">The sequence shown here is derived from an EMBL/GenBank/DDBJ whole genome shotgun (WGS) entry which is preliminary data.</text>
</comment>
<dbReference type="Gene3D" id="1.20.120.1530">
    <property type="match status" value="1"/>
</dbReference>
<name>A0A7Y3SYK6_9CLOT</name>
<evidence type="ECO:0000256" key="4">
    <source>
        <dbReference type="SAM" id="Phobius"/>
    </source>
</evidence>
<dbReference type="InterPro" id="IPR051310">
    <property type="entry name" value="MCP_chemotaxis"/>
</dbReference>
<dbReference type="PANTHER" id="PTHR43531">
    <property type="entry name" value="PROTEIN ICFG"/>
    <property type="match status" value="1"/>
</dbReference>
<evidence type="ECO:0000256" key="2">
    <source>
        <dbReference type="ARBA" id="ARBA00029447"/>
    </source>
</evidence>
<evidence type="ECO:0000313" key="7">
    <source>
        <dbReference type="EMBL" id="NNU77739.1"/>
    </source>
</evidence>
<reference evidence="7 8" key="1">
    <citation type="submission" date="2020-05" db="EMBL/GenBank/DDBJ databases">
        <title>Complete genome of Clostridium estertheticum subspecies estertheticum, isolated from Vacuum packed lamb meat from New Zealand imported to Switzerland.</title>
        <authorList>
            <person name="Wambui J."/>
            <person name="Stevens M.J.A."/>
            <person name="Stephan R."/>
        </authorList>
    </citation>
    <scope>NUCLEOTIDE SEQUENCE [LARGE SCALE GENOMIC DNA]</scope>
    <source>
        <strain evidence="7 8">CEST001</strain>
    </source>
</reference>
<dbReference type="PANTHER" id="PTHR43531:SF11">
    <property type="entry name" value="METHYL-ACCEPTING CHEMOTAXIS PROTEIN 3"/>
    <property type="match status" value="1"/>
</dbReference>
<dbReference type="Gene3D" id="1.10.287.950">
    <property type="entry name" value="Methyl-accepting chemotaxis protein"/>
    <property type="match status" value="1"/>
</dbReference>
<gene>
    <name evidence="7" type="ORF">HLQ16_17560</name>
</gene>
<dbReference type="Pfam" id="PF18947">
    <property type="entry name" value="HAMP_2"/>
    <property type="match status" value="2"/>
</dbReference>
<feature type="domain" description="Methyl-accepting transducer" evidence="5">
    <location>
        <begin position="536"/>
        <end position="765"/>
    </location>
</feature>
<protein>
    <submittedName>
        <fullName evidence="7">HAMP domain-containing protein</fullName>
    </submittedName>
</protein>
<dbReference type="CDD" id="cd06225">
    <property type="entry name" value="HAMP"/>
    <property type="match status" value="1"/>
</dbReference>
<keyword evidence="3" id="KW-0807">Transducer</keyword>
<evidence type="ECO:0000259" key="5">
    <source>
        <dbReference type="PROSITE" id="PS50111"/>
    </source>
</evidence>
<dbReference type="AlphaFoldDB" id="A0A7Y3SYK6"/>